<protein>
    <recommendedName>
        <fullName evidence="14">Galactosyltransferase C-terminal domain-containing protein</fullName>
    </recommendedName>
</protein>
<keyword evidence="7" id="KW-0735">Signal-anchor</keyword>
<reference evidence="13" key="1">
    <citation type="journal article" date="2020" name="Nature">
        <title>Giant virus diversity and host interactions through global metagenomics.</title>
        <authorList>
            <person name="Schulz F."/>
            <person name="Roux S."/>
            <person name="Paez-Espino D."/>
            <person name="Jungbluth S."/>
            <person name="Walsh D.A."/>
            <person name="Denef V.J."/>
            <person name="McMahon K.D."/>
            <person name="Konstantinidis K.T."/>
            <person name="Eloe-Fadrosh E.A."/>
            <person name="Kyrpides N.C."/>
            <person name="Woyke T."/>
        </authorList>
    </citation>
    <scope>NUCLEOTIDE SEQUENCE</scope>
    <source>
        <strain evidence="13">GVMAG-S-1101165-79</strain>
    </source>
</reference>
<evidence type="ECO:0000256" key="1">
    <source>
        <dbReference type="ARBA" id="ARBA00004606"/>
    </source>
</evidence>
<keyword evidence="5" id="KW-0808">Transferase</keyword>
<evidence type="ECO:0000256" key="5">
    <source>
        <dbReference type="ARBA" id="ARBA00022679"/>
    </source>
</evidence>
<dbReference type="GO" id="GO:0005975">
    <property type="term" value="P:carbohydrate metabolic process"/>
    <property type="evidence" value="ECO:0007669"/>
    <property type="project" value="InterPro"/>
</dbReference>
<evidence type="ECO:0000259" key="12">
    <source>
        <dbReference type="Pfam" id="PF13733"/>
    </source>
</evidence>
<evidence type="ECO:0000256" key="7">
    <source>
        <dbReference type="ARBA" id="ARBA00022968"/>
    </source>
</evidence>
<dbReference type="Pfam" id="PF02709">
    <property type="entry name" value="Glyco_transf_7C"/>
    <property type="match status" value="1"/>
</dbReference>
<sequence length="418" mass="48341">MSTQEDENINKEPNINDIKPIKIPKRVFIVPYRSRIQHKFFFSKYMSFILEDDLDYEIYFSHQCDARTFNRGATKNIGFIAVRNKYPEHYKDITLIFNDVDTIPFNKIFDYNTTHGVVKHFYGFKYTLGGIVAIKGSDFERTNGFPCFWGWGMEDNVLQKRCNAVGLKVDRSVFYNIGSPEILQLFDGISRIISKKDPWRGDNDNGIDGLRTISQLKYTIDEKSENPTDNVFSVDNSKIMYINISTFLTHVPFGSQEYYTYDLREPKRKIINPDKIKETTKTVVSTNDWTNIPYYPTTHERRENVAKYLVSMGKQIPQTLIKQIEEDRKKAASEDAFNQLNNNISSNIGENNGNNITSNNFVQRPPVQYQNFVQPQMRPNISPNIPPNINKYSPQYAAYIGVKPRAQASARVRLGGAY</sequence>
<dbReference type="GO" id="GO:0005794">
    <property type="term" value="C:Golgi apparatus"/>
    <property type="evidence" value="ECO:0007669"/>
    <property type="project" value="TreeGrafter"/>
</dbReference>
<dbReference type="Pfam" id="PF13733">
    <property type="entry name" value="Glyco_transf_7N"/>
    <property type="match status" value="1"/>
</dbReference>
<keyword evidence="10" id="KW-0325">Glycoprotein</keyword>
<evidence type="ECO:0000313" key="13">
    <source>
        <dbReference type="EMBL" id="QHS81979.1"/>
    </source>
</evidence>
<keyword evidence="4" id="KW-0328">Glycosyltransferase</keyword>
<evidence type="ECO:0000256" key="2">
    <source>
        <dbReference type="ARBA" id="ARBA00004922"/>
    </source>
</evidence>
<dbReference type="InterPro" id="IPR027791">
    <property type="entry name" value="Galactosyl_T_C"/>
</dbReference>
<comment type="subcellular location">
    <subcellularLocation>
        <location evidence="1">Membrane</location>
        <topology evidence="1">Single-pass type II membrane protein</topology>
    </subcellularLocation>
</comment>
<dbReference type="PANTHER" id="PTHR19300:SF57">
    <property type="entry name" value="BETA-1,4-N-ACETYLGALACTOSAMINYLTRANSFERASE"/>
    <property type="match status" value="1"/>
</dbReference>
<dbReference type="InterPro" id="IPR029044">
    <property type="entry name" value="Nucleotide-diphossugar_trans"/>
</dbReference>
<dbReference type="PANTHER" id="PTHR19300">
    <property type="entry name" value="BETA-1,4-GALACTOSYLTRANSFERASE"/>
    <property type="match status" value="1"/>
</dbReference>
<comment type="similarity">
    <text evidence="3">Belongs to the glycosyltransferase 7 family.</text>
</comment>
<evidence type="ECO:0000256" key="8">
    <source>
        <dbReference type="ARBA" id="ARBA00022989"/>
    </source>
</evidence>
<keyword evidence="6" id="KW-0812">Transmembrane</keyword>
<dbReference type="GO" id="GO:0016020">
    <property type="term" value="C:membrane"/>
    <property type="evidence" value="ECO:0007669"/>
    <property type="project" value="UniProtKB-SubCell"/>
</dbReference>
<dbReference type="AlphaFoldDB" id="A0A6C0AQ71"/>
<feature type="domain" description="Galactosyltransferase C-terminal" evidence="11">
    <location>
        <begin position="124"/>
        <end position="172"/>
    </location>
</feature>
<dbReference type="EMBL" id="MN740762">
    <property type="protein sequence ID" value="QHS81979.1"/>
    <property type="molecule type" value="Genomic_DNA"/>
</dbReference>
<proteinExistence type="inferred from homology"/>
<evidence type="ECO:0000256" key="9">
    <source>
        <dbReference type="ARBA" id="ARBA00023136"/>
    </source>
</evidence>
<feature type="domain" description="Galactosyltransferase N-terminal" evidence="12">
    <location>
        <begin position="25"/>
        <end position="110"/>
    </location>
</feature>
<keyword evidence="9" id="KW-0472">Membrane</keyword>
<keyword evidence="8" id="KW-1133">Transmembrane helix</keyword>
<dbReference type="InterPro" id="IPR003859">
    <property type="entry name" value="Galactosyl_T"/>
</dbReference>
<evidence type="ECO:0000256" key="3">
    <source>
        <dbReference type="ARBA" id="ARBA00005735"/>
    </source>
</evidence>
<accession>A0A6C0AQ71</accession>
<evidence type="ECO:0000256" key="4">
    <source>
        <dbReference type="ARBA" id="ARBA00022676"/>
    </source>
</evidence>
<dbReference type="SUPFAM" id="SSF53448">
    <property type="entry name" value="Nucleotide-diphospho-sugar transferases"/>
    <property type="match status" value="1"/>
</dbReference>
<evidence type="ECO:0008006" key="14">
    <source>
        <dbReference type="Google" id="ProtNLM"/>
    </source>
</evidence>
<dbReference type="GO" id="GO:0008378">
    <property type="term" value="F:galactosyltransferase activity"/>
    <property type="evidence" value="ECO:0007669"/>
    <property type="project" value="TreeGrafter"/>
</dbReference>
<evidence type="ECO:0000256" key="6">
    <source>
        <dbReference type="ARBA" id="ARBA00022692"/>
    </source>
</evidence>
<evidence type="ECO:0000259" key="11">
    <source>
        <dbReference type="Pfam" id="PF02709"/>
    </source>
</evidence>
<name>A0A6C0AQ71_9ZZZZ</name>
<organism evidence="13">
    <name type="scientific">viral metagenome</name>
    <dbReference type="NCBI Taxonomy" id="1070528"/>
    <lineage>
        <taxon>unclassified sequences</taxon>
        <taxon>metagenomes</taxon>
        <taxon>organismal metagenomes</taxon>
    </lineage>
</organism>
<dbReference type="UniPathway" id="UPA00378"/>
<dbReference type="Gene3D" id="3.90.550.10">
    <property type="entry name" value="Spore Coat Polysaccharide Biosynthesis Protein SpsA, Chain A"/>
    <property type="match status" value="1"/>
</dbReference>
<comment type="pathway">
    <text evidence="2">Protein modification; protein glycosylation.</text>
</comment>
<dbReference type="InterPro" id="IPR027995">
    <property type="entry name" value="Galactosyl_T_N"/>
</dbReference>
<evidence type="ECO:0000256" key="10">
    <source>
        <dbReference type="ARBA" id="ARBA00023180"/>
    </source>
</evidence>